<dbReference type="GO" id="GO:0005737">
    <property type="term" value="C:cytoplasm"/>
    <property type="evidence" value="ECO:0007669"/>
    <property type="project" value="TreeGrafter"/>
</dbReference>
<keyword evidence="3" id="KW-1185">Reference proteome</keyword>
<dbReference type="PROSITE" id="PS50206">
    <property type="entry name" value="RHODANESE_3"/>
    <property type="match status" value="1"/>
</dbReference>
<gene>
    <name evidence="2" type="ORF">M427DRAFT_100015</name>
</gene>
<dbReference type="Proteomes" id="UP000070544">
    <property type="component" value="Unassembled WGS sequence"/>
</dbReference>
<sequence length="133" mass="15074">MAAKYMEPEELAKMVKNKSLVSGRDYVIVDVRDEDFAGGHIPNARNIPSHEFLDATLDYVPALENTPRVIFHCALSQVRGPKCAKRFAGTLNELRAEKRALGKEQPVPEVYILRNGFEGWDQLYGNDKELVER</sequence>
<dbReference type="PANTHER" id="PTHR10828">
    <property type="entry name" value="M-PHASE INDUCER PHOSPHATASE DUAL SPECIFICITY PHOSPHATASE CDC25"/>
    <property type="match status" value="1"/>
</dbReference>
<dbReference type="OrthoDB" id="102559at2759"/>
<dbReference type="SMART" id="SM00450">
    <property type="entry name" value="RHOD"/>
    <property type="match status" value="1"/>
</dbReference>
<evidence type="ECO:0000313" key="3">
    <source>
        <dbReference type="Proteomes" id="UP000070544"/>
    </source>
</evidence>
<accession>A0A139AAQ7</accession>
<name>A0A139AAQ7_GONPJ</name>
<organism evidence="2 3">
    <name type="scientific">Gonapodya prolifera (strain JEL478)</name>
    <name type="common">Monoblepharis prolifera</name>
    <dbReference type="NCBI Taxonomy" id="1344416"/>
    <lineage>
        <taxon>Eukaryota</taxon>
        <taxon>Fungi</taxon>
        <taxon>Fungi incertae sedis</taxon>
        <taxon>Chytridiomycota</taxon>
        <taxon>Chytridiomycota incertae sedis</taxon>
        <taxon>Monoblepharidomycetes</taxon>
        <taxon>Monoblepharidales</taxon>
        <taxon>Gonapodyaceae</taxon>
        <taxon>Gonapodya</taxon>
    </lineage>
</organism>
<evidence type="ECO:0000259" key="1">
    <source>
        <dbReference type="PROSITE" id="PS50206"/>
    </source>
</evidence>
<dbReference type="EMBL" id="KQ965773">
    <property type="protein sequence ID" value="KXS13827.1"/>
    <property type="molecule type" value="Genomic_DNA"/>
</dbReference>
<dbReference type="SUPFAM" id="SSF52821">
    <property type="entry name" value="Rhodanese/Cell cycle control phosphatase"/>
    <property type="match status" value="1"/>
</dbReference>
<proteinExistence type="predicted"/>
<evidence type="ECO:0000313" key="2">
    <source>
        <dbReference type="EMBL" id="KXS13827.1"/>
    </source>
</evidence>
<dbReference type="Pfam" id="PF00581">
    <property type="entry name" value="Rhodanese"/>
    <property type="match status" value="1"/>
</dbReference>
<feature type="domain" description="Rhodanese" evidence="1">
    <location>
        <begin position="22"/>
        <end position="129"/>
    </location>
</feature>
<dbReference type="InterPro" id="IPR036873">
    <property type="entry name" value="Rhodanese-like_dom_sf"/>
</dbReference>
<dbReference type="InterPro" id="IPR001763">
    <property type="entry name" value="Rhodanese-like_dom"/>
</dbReference>
<dbReference type="PANTHER" id="PTHR10828:SF38">
    <property type="entry name" value="ARSENICAL-RESISTANCE PROTEIN 2-RELATED"/>
    <property type="match status" value="1"/>
</dbReference>
<protein>
    <submittedName>
        <fullName evidence="2">Rhodanese-like protein</fullName>
    </submittedName>
</protein>
<reference evidence="2 3" key="1">
    <citation type="journal article" date="2015" name="Genome Biol. Evol.">
        <title>Phylogenomic analyses indicate that early fungi evolved digesting cell walls of algal ancestors of land plants.</title>
        <authorList>
            <person name="Chang Y."/>
            <person name="Wang S."/>
            <person name="Sekimoto S."/>
            <person name="Aerts A.L."/>
            <person name="Choi C."/>
            <person name="Clum A."/>
            <person name="LaButti K.M."/>
            <person name="Lindquist E.A."/>
            <person name="Yee Ngan C."/>
            <person name="Ohm R.A."/>
            <person name="Salamov A.A."/>
            <person name="Grigoriev I.V."/>
            <person name="Spatafora J.W."/>
            <person name="Berbee M.L."/>
        </authorList>
    </citation>
    <scope>NUCLEOTIDE SEQUENCE [LARGE SCALE GENOMIC DNA]</scope>
    <source>
        <strain evidence="2 3">JEL478</strain>
    </source>
</reference>
<dbReference type="Gene3D" id="3.40.250.10">
    <property type="entry name" value="Rhodanese-like domain"/>
    <property type="match status" value="1"/>
</dbReference>
<dbReference type="GO" id="GO:0005634">
    <property type="term" value="C:nucleus"/>
    <property type="evidence" value="ECO:0007669"/>
    <property type="project" value="TreeGrafter"/>
</dbReference>
<dbReference type="STRING" id="1344416.A0A139AAQ7"/>
<dbReference type="OMA" id="RCTNIPC"/>
<dbReference type="AlphaFoldDB" id="A0A139AAQ7"/>
<dbReference type="GO" id="GO:0004725">
    <property type="term" value="F:protein tyrosine phosphatase activity"/>
    <property type="evidence" value="ECO:0007669"/>
    <property type="project" value="TreeGrafter"/>
</dbReference>